<organism evidence="5 6">
    <name type="scientific">Cryobacterium fucosi</name>
    <dbReference type="NCBI Taxonomy" id="1259157"/>
    <lineage>
        <taxon>Bacteria</taxon>
        <taxon>Bacillati</taxon>
        <taxon>Actinomycetota</taxon>
        <taxon>Actinomycetes</taxon>
        <taxon>Micrococcales</taxon>
        <taxon>Microbacteriaceae</taxon>
        <taxon>Cryobacterium</taxon>
    </lineage>
</organism>
<dbReference type="EMBL" id="SOHH01000076">
    <property type="protein sequence ID" value="TFD75579.1"/>
    <property type="molecule type" value="Genomic_DNA"/>
</dbReference>
<dbReference type="GO" id="GO:0005524">
    <property type="term" value="F:ATP binding"/>
    <property type="evidence" value="ECO:0007669"/>
    <property type="project" value="UniProtKB-KW"/>
</dbReference>
<evidence type="ECO:0000313" key="5">
    <source>
        <dbReference type="EMBL" id="TFD75579.1"/>
    </source>
</evidence>
<dbReference type="Gene3D" id="3.40.1440.60">
    <property type="entry name" value="PriA, 3(prime) DNA-binding domain"/>
    <property type="match status" value="1"/>
</dbReference>
<protein>
    <recommendedName>
        <fullName evidence="4">Primosomal protein N' 3' DNA-binding domain-containing protein</fullName>
    </recommendedName>
</protein>
<dbReference type="InterPro" id="IPR042115">
    <property type="entry name" value="PriA_3primeBD_sf"/>
</dbReference>
<feature type="domain" description="Primosomal protein N' 3' DNA-binding" evidence="4">
    <location>
        <begin position="9"/>
        <end position="128"/>
    </location>
</feature>
<dbReference type="GO" id="GO:0006310">
    <property type="term" value="P:DNA recombination"/>
    <property type="evidence" value="ECO:0007669"/>
    <property type="project" value="TreeGrafter"/>
</dbReference>
<evidence type="ECO:0000259" key="4">
    <source>
        <dbReference type="Pfam" id="PF17764"/>
    </source>
</evidence>
<keyword evidence="1" id="KW-0547">Nucleotide-binding</keyword>
<dbReference type="Pfam" id="PF17764">
    <property type="entry name" value="PriA_3primeBD"/>
    <property type="match status" value="1"/>
</dbReference>
<keyword evidence="3" id="KW-0238">DNA-binding</keyword>
<reference evidence="5 6" key="1">
    <citation type="submission" date="2019-03" db="EMBL/GenBank/DDBJ databases">
        <title>Genomics of glacier-inhabiting Cryobacterium strains.</title>
        <authorList>
            <person name="Liu Q."/>
            <person name="Xin Y.-H."/>
        </authorList>
    </citation>
    <scope>NUCLEOTIDE SEQUENCE [LARGE SCALE GENOMIC DNA]</scope>
    <source>
        <strain evidence="5 6">Hh4</strain>
    </source>
</reference>
<accession>A0A4R9B6D0</accession>
<dbReference type="InterPro" id="IPR041222">
    <property type="entry name" value="PriA_3primeBD"/>
</dbReference>
<dbReference type="GO" id="GO:0006270">
    <property type="term" value="P:DNA replication initiation"/>
    <property type="evidence" value="ECO:0007669"/>
    <property type="project" value="TreeGrafter"/>
</dbReference>
<evidence type="ECO:0000313" key="6">
    <source>
        <dbReference type="Proteomes" id="UP000298313"/>
    </source>
</evidence>
<dbReference type="Proteomes" id="UP000298313">
    <property type="component" value="Unassembled WGS sequence"/>
</dbReference>
<evidence type="ECO:0000256" key="3">
    <source>
        <dbReference type="ARBA" id="ARBA00023125"/>
    </source>
</evidence>
<dbReference type="AlphaFoldDB" id="A0A4R9B6D0"/>
<comment type="caution">
    <text evidence="5">The sequence shown here is derived from an EMBL/GenBank/DDBJ whole genome shotgun (WGS) entry which is preliminary data.</text>
</comment>
<dbReference type="PANTHER" id="PTHR30580:SF0">
    <property type="entry name" value="PRIMOSOMAL PROTEIN N"/>
    <property type="match status" value="1"/>
</dbReference>
<dbReference type="GO" id="GO:0043138">
    <property type="term" value="F:3'-5' DNA helicase activity"/>
    <property type="evidence" value="ECO:0007669"/>
    <property type="project" value="TreeGrafter"/>
</dbReference>
<dbReference type="PANTHER" id="PTHR30580">
    <property type="entry name" value="PRIMOSOMAL PROTEIN N"/>
    <property type="match status" value="1"/>
</dbReference>
<dbReference type="GO" id="GO:0006302">
    <property type="term" value="P:double-strand break repair"/>
    <property type="evidence" value="ECO:0007669"/>
    <property type="project" value="TreeGrafter"/>
</dbReference>
<feature type="non-terminal residue" evidence="5">
    <location>
        <position position="154"/>
    </location>
</feature>
<evidence type="ECO:0000256" key="2">
    <source>
        <dbReference type="ARBA" id="ARBA00022840"/>
    </source>
</evidence>
<keyword evidence="2" id="KW-0067">ATP-binding</keyword>
<evidence type="ECO:0000256" key="1">
    <source>
        <dbReference type="ARBA" id="ARBA00022741"/>
    </source>
</evidence>
<name>A0A4R9B6D0_9MICO</name>
<keyword evidence="6" id="KW-1185">Reference proteome</keyword>
<sequence length="154" mass="16146">MTRTGLVARVLIDSPLPQLDHLFDYRIPEELVTLAFPGVRVRVPLRSAGRVADGYLIEVVGASPAAARPGTETAALDGVAPDYHGALSPLDSVVSEASVLTAEVWNLARRVADRAAGNAGDIIRLAVPPRQVRVEKAWLAAEAARAAPGAADPV</sequence>
<gene>
    <name evidence="5" type="ORF">E3T48_11680</name>
</gene>
<proteinExistence type="predicted"/>
<dbReference type="GO" id="GO:0003677">
    <property type="term" value="F:DNA binding"/>
    <property type="evidence" value="ECO:0007669"/>
    <property type="project" value="UniProtKB-KW"/>
</dbReference>